<sequence>MESESKLVTGTNNITVDIQIGSTRSVDVGTNNPNLEVKISNEGPSNNVIISATARRYELRAGQQSTFKLGDLTNRSVIILQNDGGQPAKVQISW</sequence>
<evidence type="ECO:0000313" key="2">
    <source>
        <dbReference type="Proteomes" id="UP000184028"/>
    </source>
</evidence>
<organism evidence="1 2">
    <name type="scientific">Flavobacterium chilense</name>
    <dbReference type="NCBI Taxonomy" id="946677"/>
    <lineage>
        <taxon>Bacteria</taxon>
        <taxon>Pseudomonadati</taxon>
        <taxon>Bacteroidota</taxon>
        <taxon>Flavobacteriia</taxon>
        <taxon>Flavobacteriales</taxon>
        <taxon>Flavobacteriaceae</taxon>
        <taxon>Flavobacterium</taxon>
    </lineage>
</organism>
<proteinExistence type="predicted"/>
<evidence type="ECO:0000313" key="1">
    <source>
        <dbReference type="EMBL" id="SHL98499.1"/>
    </source>
</evidence>
<name>A0A1M7F469_9FLAO</name>
<protein>
    <submittedName>
        <fullName evidence="1">Uncharacterized protein</fullName>
    </submittedName>
</protein>
<dbReference type="EMBL" id="FRBT01000003">
    <property type="protein sequence ID" value="SHL98499.1"/>
    <property type="molecule type" value="Genomic_DNA"/>
</dbReference>
<reference evidence="2" key="1">
    <citation type="submission" date="2016-11" db="EMBL/GenBank/DDBJ databases">
        <authorList>
            <person name="Varghese N."/>
            <person name="Submissions S."/>
        </authorList>
    </citation>
    <scope>NUCLEOTIDE SEQUENCE [LARGE SCALE GENOMIC DNA]</scope>
    <source>
        <strain evidence="2">DSM 24724</strain>
    </source>
</reference>
<dbReference type="STRING" id="946677.SAMN05444484_103203"/>
<keyword evidence="2" id="KW-1185">Reference proteome</keyword>
<gene>
    <name evidence="1" type="ORF">SAMN05444484_103203</name>
</gene>
<accession>A0A1M7F469</accession>
<dbReference type="Proteomes" id="UP000184028">
    <property type="component" value="Unassembled WGS sequence"/>
</dbReference>
<dbReference type="AlphaFoldDB" id="A0A1M7F469"/>
<dbReference type="RefSeq" id="WP_068842532.1">
    <property type="nucleotide sequence ID" value="NZ_FRBT01000003.1"/>
</dbReference>